<keyword evidence="2" id="KW-0028">Amino-acid biosynthesis</keyword>
<feature type="domain" description="Shikimate dehydrogenase substrate binding N-terminal" evidence="3">
    <location>
        <begin position="13"/>
        <end position="95"/>
    </location>
</feature>
<reference evidence="4 5" key="1">
    <citation type="submission" date="2023-07" db="EMBL/GenBank/DDBJ databases">
        <title>Sorghum-associated microbial communities from plants grown in Nebraska, USA.</title>
        <authorList>
            <person name="Schachtman D."/>
        </authorList>
    </citation>
    <scope>NUCLEOTIDE SEQUENCE [LARGE SCALE GENOMIC DNA]</scope>
    <source>
        <strain evidence="4 5">DS994</strain>
    </source>
</reference>
<evidence type="ECO:0000256" key="1">
    <source>
        <dbReference type="ARBA" id="ARBA00004871"/>
    </source>
</evidence>
<sequence>MAEPRGHASRLVLIGSAASQAMSPGLWNPVLQELGSGWTYEAWDVAPDADLGAVRRRLLEPDIVAANVTMPHKHWAAETADEATGPVQLSGACNLLVRQDGRLAGHNTDVTAVGVLLEGRYQRHALLLGAGGAARAALIALKDKVGRVSIADRDPHASEELLDLANGFGIEARAVTWQEAQDLAPGASLIVNATPVGKKATDGPVWGGARLAPDAVLYDYVYAGHATASVERAMELGVRCIDGWDHLREQAVAMVPLLGLDGRACQLLQHTLGELREKH</sequence>
<protein>
    <submittedName>
        <fullName evidence="4">Shikimate dehydrogenase</fullName>
        <ecNumber evidence="4">1.1.1.25</ecNumber>
    </submittedName>
</protein>
<dbReference type="GO" id="GO:0004764">
    <property type="term" value="F:shikimate 3-dehydrogenase (NADP+) activity"/>
    <property type="evidence" value="ECO:0007669"/>
    <property type="project" value="UniProtKB-EC"/>
</dbReference>
<dbReference type="InterPro" id="IPR013708">
    <property type="entry name" value="Shikimate_DH-bd_N"/>
</dbReference>
<accession>A0ABT9ULT9</accession>
<evidence type="ECO:0000256" key="2">
    <source>
        <dbReference type="ARBA" id="ARBA00023141"/>
    </source>
</evidence>
<dbReference type="InterPro" id="IPR036291">
    <property type="entry name" value="NAD(P)-bd_dom_sf"/>
</dbReference>
<gene>
    <name evidence="4" type="ORF">J2T22_002549</name>
</gene>
<dbReference type="RefSeq" id="WP_307490876.1">
    <property type="nucleotide sequence ID" value="NZ_JAUSSY010000008.1"/>
</dbReference>
<keyword evidence="2" id="KW-0057">Aromatic amino acid biosynthesis</keyword>
<dbReference type="PANTHER" id="PTHR21089:SF1">
    <property type="entry name" value="BIFUNCTIONAL 3-DEHYDROQUINATE DEHYDRATASE_SHIKIMATE DEHYDROGENASE, CHLOROPLASTIC"/>
    <property type="match status" value="1"/>
</dbReference>
<dbReference type="Proteomes" id="UP001226389">
    <property type="component" value="Unassembled WGS sequence"/>
</dbReference>
<dbReference type="InterPro" id="IPR046346">
    <property type="entry name" value="Aminoacid_DH-like_N_sf"/>
</dbReference>
<evidence type="ECO:0000313" key="4">
    <source>
        <dbReference type="EMBL" id="MDQ0119354.1"/>
    </source>
</evidence>
<dbReference type="SUPFAM" id="SSF51735">
    <property type="entry name" value="NAD(P)-binding Rossmann-fold domains"/>
    <property type="match status" value="1"/>
</dbReference>
<evidence type="ECO:0000313" key="5">
    <source>
        <dbReference type="Proteomes" id="UP001226389"/>
    </source>
</evidence>
<evidence type="ECO:0000259" key="3">
    <source>
        <dbReference type="Pfam" id="PF08501"/>
    </source>
</evidence>
<dbReference type="InterPro" id="IPR022893">
    <property type="entry name" value="Shikimate_DH_fam"/>
</dbReference>
<organism evidence="4 5">
    <name type="scientific">Pseudarthrobacter defluvii</name>
    <dbReference type="NCBI Taxonomy" id="410837"/>
    <lineage>
        <taxon>Bacteria</taxon>
        <taxon>Bacillati</taxon>
        <taxon>Actinomycetota</taxon>
        <taxon>Actinomycetes</taxon>
        <taxon>Micrococcales</taxon>
        <taxon>Micrococcaceae</taxon>
        <taxon>Pseudarthrobacter</taxon>
    </lineage>
</organism>
<proteinExistence type="predicted"/>
<comment type="pathway">
    <text evidence="1">Metabolic intermediate biosynthesis; chorismate biosynthesis; chorismate from D-erythrose 4-phosphate and phosphoenolpyruvate: step 4/7.</text>
</comment>
<dbReference type="PANTHER" id="PTHR21089">
    <property type="entry name" value="SHIKIMATE DEHYDROGENASE"/>
    <property type="match status" value="1"/>
</dbReference>
<name>A0ABT9ULT9_9MICC</name>
<dbReference type="EC" id="1.1.1.25" evidence="4"/>
<dbReference type="EMBL" id="JAUSSY010000008">
    <property type="protein sequence ID" value="MDQ0119354.1"/>
    <property type="molecule type" value="Genomic_DNA"/>
</dbReference>
<keyword evidence="4" id="KW-0560">Oxidoreductase</keyword>
<dbReference type="Pfam" id="PF08501">
    <property type="entry name" value="Shikimate_dh_N"/>
    <property type="match status" value="1"/>
</dbReference>
<dbReference type="SUPFAM" id="SSF53223">
    <property type="entry name" value="Aminoacid dehydrogenase-like, N-terminal domain"/>
    <property type="match status" value="1"/>
</dbReference>
<dbReference type="Gene3D" id="3.40.50.720">
    <property type="entry name" value="NAD(P)-binding Rossmann-like Domain"/>
    <property type="match status" value="1"/>
</dbReference>
<dbReference type="Gene3D" id="3.40.50.10860">
    <property type="entry name" value="Leucine Dehydrogenase, chain A, domain 1"/>
    <property type="match status" value="1"/>
</dbReference>
<comment type="caution">
    <text evidence="4">The sequence shown here is derived from an EMBL/GenBank/DDBJ whole genome shotgun (WGS) entry which is preliminary data.</text>
</comment>
<keyword evidence="5" id="KW-1185">Reference proteome</keyword>